<feature type="non-terminal residue" evidence="1">
    <location>
        <position position="1"/>
    </location>
</feature>
<comment type="caution">
    <text evidence="1">The sequence shown here is derived from an EMBL/GenBank/DDBJ whole genome shotgun (WGS) entry which is preliminary data.</text>
</comment>
<gene>
    <name evidence="1" type="ORF">EW026_g8464</name>
</gene>
<dbReference type="Proteomes" id="UP000309038">
    <property type="component" value="Unassembled WGS sequence"/>
</dbReference>
<reference evidence="1 2" key="1">
    <citation type="submission" date="2019-02" db="EMBL/GenBank/DDBJ databases">
        <title>Genome sequencing of the rare red list fungi Phlebia centrifuga.</title>
        <authorList>
            <person name="Buettner E."/>
            <person name="Kellner H."/>
        </authorList>
    </citation>
    <scope>NUCLEOTIDE SEQUENCE [LARGE SCALE GENOMIC DNA]</scope>
    <source>
        <strain evidence="1 2">DSM 108282</strain>
    </source>
</reference>
<accession>A0A4S4K5R3</accession>
<dbReference type="AlphaFoldDB" id="A0A4S4K5R3"/>
<sequence length="232" mass="26708">STLPAYYVSRNFYGGSQCCTPGSHFQPTLAQLFYEGQFCRALNIVYISKQCKQELKRIVQIGPLDELPAGMNLPASRSRRAPMPPVMLYGWMINQDDWFEYAKEHGYSVTTEIITFEGEDDPDFELQDFDEDNLPAEVITSTEDKYSSVCNAFWAIMHDLGIEPIDLDPVKLTLGCEKHERLVVLTDNYHDQSSLTEENLRELQKKLGRNDAPTWHPWTYFQWNRDIAGGRP</sequence>
<dbReference type="EMBL" id="SGPJ01001268">
    <property type="protein sequence ID" value="THG92447.1"/>
    <property type="molecule type" value="Genomic_DNA"/>
</dbReference>
<evidence type="ECO:0000313" key="1">
    <source>
        <dbReference type="EMBL" id="THG92447.1"/>
    </source>
</evidence>
<name>A0A4S4K5R3_9APHY</name>
<organism evidence="1 2">
    <name type="scientific">Hermanssonia centrifuga</name>
    <dbReference type="NCBI Taxonomy" id="98765"/>
    <lineage>
        <taxon>Eukaryota</taxon>
        <taxon>Fungi</taxon>
        <taxon>Dikarya</taxon>
        <taxon>Basidiomycota</taxon>
        <taxon>Agaricomycotina</taxon>
        <taxon>Agaricomycetes</taxon>
        <taxon>Polyporales</taxon>
        <taxon>Meruliaceae</taxon>
        <taxon>Hermanssonia</taxon>
    </lineage>
</organism>
<protein>
    <submittedName>
        <fullName evidence="1">Uncharacterized protein</fullName>
    </submittedName>
</protein>
<keyword evidence="2" id="KW-1185">Reference proteome</keyword>
<proteinExistence type="predicted"/>
<evidence type="ECO:0000313" key="2">
    <source>
        <dbReference type="Proteomes" id="UP000309038"/>
    </source>
</evidence>